<dbReference type="AlphaFoldDB" id="A0A2G5SU20"/>
<protein>
    <submittedName>
        <fullName evidence="3">Uncharacterized protein</fullName>
    </submittedName>
</protein>
<name>A0A2G5SU20_9PELO</name>
<proteinExistence type="predicted"/>
<evidence type="ECO:0000313" key="4">
    <source>
        <dbReference type="Proteomes" id="UP000230233"/>
    </source>
</evidence>
<keyword evidence="1" id="KW-0175">Coiled coil</keyword>
<sequence>MNKCFYAECRSDHIVDFPAVPISTVEKLRAQNAKREQAIKSKKEKKKGKEPVKANAENGCYVEVINWAKSGGTVIGNKRKWIMEVERRAFACNFAKMDDNFIMKNNADFFYYDMDDQNGKKDEGDDTEQAKYSSLMNYLKGSSIDYVVVRAYEVQFDDTSMLRIFFDDMQTVLPLMIEMDKVKNGSYVEGGVSNVVECIRDHNNHDSATFPFERFMELLVIQKAQCKKVMIVPDAIQKLTSYYALTQPLTVVSTVVKDGTLLHIGQAFLFICLHVFCGVDWEKMQHEKLYDSFESNVGYVFDVLMEKIIGGKTIDTEELAYEFVDEFRIAMVATHLNQQPLLENVKKDDCLYESLAHDAKISFEKHKQHSARLGLTNYIDSASKVIPVWQARISVIAAYFANFLKFAPMYDIIMLKLVRSAFYYKMPLEERNKHDGMLDRILSDWLKSIGHGGRSRDSLKSSLAFPYLESILKEEKYRQSAEDNAPETSVLTGPCSSEQQKDEMPAETVDNSKSGTSSQSLKLEIVVDGSKEKETEDSETQRKLCLRLLNQLESARKDKAGKEEKKPLESEYTKMFNDMRGTNERFEKLNASLKAKDEELNKEVKKRKDLETKVHNLDKTKKEEKETYKKQRQSLEEKYRALELQSQRDKADFDKQLKAKEAELLSESKAAKAAKQQVKQLQEQLNSSKTLETRMLQMEKMRKKENDEFEKRRVSMEEKYSKLELQSQKEKANFERTFKAMETACSLEKKTAELANKQAADLRNQLTTVTTDVAERLETTMNRFGSLETKMQQLEIDKDQLLKGRDMIILEREEMMKQLDFYKNRCVALEKQVESELQMSQSIEHEKKVLQEKLEDQQKLYNLCLSSMDQRGGLFADSSPSNASPPHNLGFSSNDTQQVTRQNVEANELYCLKQFYAFPDFFSLYTDDYAFTESRQTRVINATNDPQSTSVYSHQYYDNTPPGTSKNSSPFSAEFPNEPRTSHPEHNVNAPHYF</sequence>
<dbReference type="Proteomes" id="UP000230233">
    <property type="component" value="Chromosome X"/>
</dbReference>
<feature type="region of interest" description="Disordered" evidence="2">
    <location>
        <begin position="478"/>
        <end position="521"/>
    </location>
</feature>
<keyword evidence="4" id="KW-1185">Reference proteome</keyword>
<evidence type="ECO:0000256" key="1">
    <source>
        <dbReference type="SAM" id="Coils"/>
    </source>
</evidence>
<accession>A0A2G5SU20</accession>
<organism evidence="3 4">
    <name type="scientific">Caenorhabditis nigoni</name>
    <dbReference type="NCBI Taxonomy" id="1611254"/>
    <lineage>
        <taxon>Eukaryota</taxon>
        <taxon>Metazoa</taxon>
        <taxon>Ecdysozoa</taxon>
        <taxon>Nematoda</taxon>
        <taxon>Chromadorea</taxon>
        <taxon>Rhabditida</taxon>
        <taxon>Rhabditina</taxon>
        <taxon>Rhabditomorpha</taxon>
        <taxon>Rhabditoidea</taxon>
        <taxon>Rhabditidae</taxon>
        <taxon>Peloderinae</taxon>
        <taxon>Caenorhabditis</taxon>
    </lineage>
</organism>
<dbReference type="EMBL" id="PDUG01000006">
    <property type="protein sequence ID" value="PIC18635.1"/>
    <property type="molecule type" value="Genomic_DNA"/>
</dbReference>
<reference evidence="4" key="1">
    <citation type="submission" date="2017-10" db="EMBL/GenBank/DDBJ databases">
        <title>Rapid genome shrinkage in a self-fertile nematode reveals novel sperm competition proteins.</title>
        <authorList>
            <person name="Yin D."/>
            <person name="Schwarz E.M."/>
            <person name="Thomas C.G."/>
            <person name="Felde R.L."/>
            <person name="Korf I.F."/>
            <person name="Cutter A.D."/>
            <person name="Schartner C.M."/>
            <person name="Ralston E.J."/>
            <person name="Meyer B.J."/>
            <person name="Haag E.S."/>
        </authorList>
    </citation>
    <scope>NUCLEOTIDE SEQUENCE [LARGE SCALE GENOMIC DNA]</scope>
    <source>
        <strain evidence="4">JU1422</strain>
    </source>
</reference>
<evidence type="ECO:0000256" key="2">
    <source>
        <dbReference type="SAM" id="MobiDB-lite"/>
    </source>
</evidence>
<feature type="compositionally biased region" description="Polar residues" evidence="2">
    <location>
        <begin position="943"/>
        <end position="971"/>
    </location>
</feature>
<feature type="region of interest" description="Disordered" evidence="2">
    <location>
        <begin position="943"/>
        <end position="994"/>
    </location>
</feature>
<evidence type="ECO:0000313" key="3">
    <source>
        <dbReference type="EMBL" id="PIC18635.1"/>
    </source>
</evidence>
<feature type="compositionally biased region" description="Polar residues" evidence="2">
    <location>
        <begin position="878"/>
        <end position="894"/>
    </location>
</feature>
<comment type="caution">
    <text evidence="3">The sequence shown here is derived from an EMBL/GenBank/DDBJ whole genome shotgun (WGS) entry which is preliminary data.</text>
</comment>
<gene>
    <name evidence="3" type="primary">Cnig_chr_X.g24460</name>
    <name evidence="3" type="ORF">B9Z55_024460</name>
</gene>
<feature type="compositionally biased region" description="Polar residues" evidence="2">
    <location>
        <begin position="509"/>
        <end position="521"/>
    </location>
</feature>
<feature type="coiled-coil region" evidence="1">
    <location>
        <begin position="777"/>
        <end position="860"/>
    </location>
</feature>
<feature type="compositionally biased region" description="Polar residues" evidence="2">
    <location>
        <begin position="486"/>
        <end position="498"/>
    </location>
</feature>
<dbReference type="OrthoDB" id="10338777at2759"/>
<dbReference type="STRING" id="1611254.A0A2G5SU20"/>
<feature type="compositionally biased region" description="Basic and acidic residues" evidence="2">
    <location>
        <begin position="557"/>
        <end position="572"/>
    </location>
</feature>
<feature type="region of interest" description="Disordered" evidence="2">
    <location>
        <begin position="874"/>
        <end position="894"/>
    </location>
</feature>
<feature type="region of interest" description="Disordered" evidence="2">
    <location>
        <begin position="557"/>
        <end position="576"/>
    </location>
</feature>